<keyword evidence="5 6" id="KW-0472">Membrane</keyword>
<feature type="transmembrane region" description="Helical" evidence="6">
    <location>
        <begin position="111"/>
        <end position="131"/>
    </location>
</feature>
<dbReference type="AlphaFoldDB" id="A0A3N2PN33"/>
<proteinExistence type="predicted"/>
<evidence type="ECO:0000256" key="3">
    <source>
        <dbReference type="ARBA" id="ARBA00022692"/>
    </source>
</evidence>
<keyword evidence="8" id="KW-1185">Reference proteome</keyword>
<evidence type="ECO:0000313" key="8">
    <source>
        <dbReference type="Proteomes" id="UP000272025"/>
    </source>
</evidence>
<dbReference type="EMBL" id="ML119060">
    <property type="protein sequence ID" value="ROT35834.1"/>
    <property type="molecule type" value="Genomic_DNA"/>
</dbReference>
<sequence>MLSGSIVVDFARSQLLVRNQTDDREVVAGDSFSHTTSLGALSSRAGVERLMAMLYSFGFELVNIVFCLPAIRTIDTLGRRKWLILTLPVMAVLMAFAAASFAAEIERERTRIVLLAVFPFLFAAALMGHQVGRHLPWLFRRYVLWKNEKRPSLYFDMMWENSDREQLPGERQGSQGIGEDCE</sequence>
<dbReference type="InterPro" id="IPR005828">
    <property type="entry name" value="MFS_sugar_transport-like"/>
</dbReference>
<dbReference type="GO" id="GO:0022857">
    <property type="term" value="F:transmembrane transporter activity"/>
    <property type="evidence" value="ECO:0007669"/>
    <property type="project" value="InterPro"/>
</dbReference>
<dbReference type="InterPro" id="IPR036259">
    <property type="entry name" value="MFS_trans_sf"/>
</dbReference>
<keyword evidence="3 6" id="KW-0812">Transmembrane</keyword>
<keyword evidence="4 6" id="KW-1133">Transmembrane helix</keyword>
<evidence type="ECO:0000256" key="6">
    <source>
        <dbReference type="SAM" id="Phobius"/>
    </source>
</evidence>
<dbReference type="GeneID" id="39583920"/>
<feature type="transmembrane region" description="Helical" evidence="6">
    <location>
        <begin position="52"/>
        <end position="71"/>
    </location>
</feature>
<feature type="transmembrane region" description="Helical" evidence="6">
    <location>
        <begin position="83"/>
        <end position="105"/>
    </location>
</feature>
<dbReference type="PANTHER" id="PTHR48020">
    <property type="entry name" value="PROTON MYO-INOSITOL COTRANSPORTER"/>
    <property type="match status" value="1"/>
</dbReference>
<dbReference type="SUPFAM" id="SSF103473">
    <property type="entry name" value="MFS general substrate transporter"/>
    <property type="match status" value="1"/>
</dbReference>
<reference evidence="7 8" key="1">
    <citation type="journal article" date="2018" name="Mol. Ecol.">
        <title>The obligate alkalophilic soda-lake fungus Sodiomyces alkalinus has shifted to a protein diet.</title>
        <authorList>
            <person name="Grum-Grzhimaylo A.A."/>
            <person name="Falkoski D.L."/>
            <person name="van den Heuvel J."/>
            <person name="Valero-Jimenez C.A."/>
            <person name="Min B."/>
            <person name="Choi I.G."/>
            <person name="Lipzen A."/>
            <person name="Daum C.G."/>
            <person name="Aanen D.K."/>
            <person name="Tsang A."/>
            <person name="Henrissat B."/>
            <person name="Bilanenko E.N."/>
            <person name="de Vries R.P."/>
            <person name="van Kan J.A.L."/>
            <person name="Grigoriev I.V."/>
            <person name="Debets A.J.M."/>
        </authorList>
    </citation>
    <scope>NUCLEOTIDE SEQUENCE [LARGE SCALE GENOMIC DNA]</scope>
    <source>
        <strain evidence="7 8">F11</strain>
    </source>
</reference>
<protein>
    <recommendedName>
        <fullName evidence="9">Major facilitator superfamily (MFS) profile domain-containing protein</fullName>
    </recommendedName>
</protein>
<evidence type="ECO:0000256" key="4">
    <source>
        <dbReference type="ARBA" id="ARBA00022989"/>
    </source>
</evidence>
<evidence type="ECO:0000256" key="1">
    <source>
        <dbReference type="ARBA" id="ARBA00004370"/>
    </source>
</evidence>
<dbReference type="InterPro" id="IPR050814">
    <property type="entry name" value="Myo-inositol_Transporter"/>
</dbReference>
<organism evidence="7 8">
    <name type="scientific">Sodiomyces alkalinus (strain CBS 110278 / VKM F-3762 / F11)</name>
    <name type="common">Alkaliphilic filamentous fungus</name>
    <dbReference type="NCBI Taxonomy" id="1314773"/>
    <lineage>
        <taxon>Eukaryota</taxon>
        <taxon>Fungi</taxon>
        <taxon>Dikarya</taxon>
        <taxon>Ascomycota</taxon>
        <taxon>Pezizomycotina</taxon>
        <taxon>Sordariomycetes</taxon>
        <taxon>Hypocreomycetidae</taxon>
        <taxon>Glomerellales</taxon>
        <taxon>Plectosphaerellaceae</taxon>
        <taxon>Sodiomyces</taxon>
    </lineage>
</organism>
<dbReference type="OrthoDB" id="6339427at2759"/>
<evidence type="ECO:0000313" key="7">
    <source>
        <dbReference type="EMBL" id="ROT35834.1"/>
    </source>
</evidence>
<comment type="subcellular location">
    <subcellularLocation>
        <location evidence="1">Membrane</location>
    </subcellularLocation>
</comment>
<evidence type="ECO:0008006" key="9">
    <source>
        <dbReference type="Google" id="ProtNLM"/>
    </source>
</evidence>
<dbReference type="Pfam" id="PF00083">
    <property type="entry name" value="Sugar_tr"/>
    <property type="match status" value="1"/>
</dbReference>
<accession>A0A3N2PN33</accession>
<dbReference type="Proteomes" id="UP000272025">
    <property type="component" value="Unassembled WGS sequence"/>
</dbReference>
<name>A0A3N2PN33_SODAK</name>
<dbReference type="RefSeq" id="XP_028463640.1">
    <property type="nucleotide sequence ID" value="XM_028615443.1"/>
</dbReference>
<gene>
    <name evidence="7" type="ORF">SODALDRAFT_52296</name>
</gene>
<evidence type="ECO:0000256" key="2">
    <source>
        <dbReference type="ARBA" id="ARBA00022448"/>
    </source>
</evidence>
<keyword evidence="2" id="KW-0813">Transport</keyword>
<dbReference type="GO" id="GO:0016020">
    <property type="term" value="C:membrane"/>
    <property type="evidence" value="ECO:0007669"/>
    <property type="project" value="UniProtKB-SubCell"/>
</dbReference>
<dbReference type="PANTHER" id="PTHR48020:SF12">
    <property type="entry name" value="PROTON MYO-INOSITOL COTRANSPORTER"/>
    <property type="match status" value="1"/>
</dbReference>
<dbReference type="Gene3D" id="1.20.1250.20">
    <property type="entry name" value="MFS general substrate transporter like domains"/>
    <property type="match status" value="1"/>
</dbReference>
<evidence type="ECO:0000256" key="5">
    <source>
        <dbReference type="ARBA" id="ARBA00023136"/>
    </source>
</evidence>